<accession>A0AB38TTV6</accession>
<proteinExistence type="predicted"/>
<feature type="compositionally biased region" description="Low complexity" evidence="1">
    <location>
        <begin position="1"/>
        <end position="13"/>
    </location>
</feature>
<feature type="region of interest" description="Disordered" evidence="1">
    <location>
        <begin position="1"/>
        <end position="32"/>
    </location>
</feature>
<dbReference type="AlphaFoldDB" id="A0AB38TTV6"/>
<feature type="compositionally biased region" description="Basic residues" evidence="1">
    <location>
        <begin position="14"/>
        <end position="32"/>
    </location>
</feature>
<sequence length="256" mass="27144">MTELSLPDPLAHPRLARPARPPRGRNPNRARPVRHAFGSAAFPISSMLRSFAFNIAAGLPGSAAIPLPRRRPAAPARLSNPLMPLMPLTLRAALRGALLAACLASALAPLAARAQASTPAAPQSIDWEIRVLHDGQTVDTFHQTTTVGQSRTDTHDYPVTLGAACAGKEASIVAAVKPQRSRTVTVAPLYVEGDTVTLQIDAQETLDDGDGCSLAPRQISASHPGLAVHAESWTDWAPADKKARLLYQVRAHVVQG</sequence>
<organism evidence="2 3">
    <name type="scientific">Burkholderia gladioli</name>
    <name type="common">Pseudomonas marginata</name>
    <name type="synonym">Phytomonas marginata</name>
    <dbReference type="NCBI Taxonomy" id="28095"/>
    <lineage>
        <taxon>Bacteria</taxon>
        <taxon>Pseudomonadati</taxon>
        <taxon>Pseudomonadota</taxon>
        <taxon>Betaproteobacteria</taxon>
        <taxon>Burkholderiales</taxon>
        <taxon>Burkholderiaceae</taxon>
        <taxon>Burkholderia</taxon>
    </lineage>
</organism>
<evidence type="ECO:0000313" key="3">
    <source>
        <dbReference type="Proteomes" id="UP001059745"/>
    </source>
</evidence>
<reference evidence="2" key="1">
    <citation type="submission" date="2022-09" db="EMBL/GenBank/DDBJ databases">
        <title>Genomic of Burkholderia gladioli.</title>
        <authorList>
            <person name="Wu H."/>
        </authorList>
    </citation>
    <scope>NUCLEOTIDE SEQUENCE</scope>
    <source>
        <strain evidence="2">ZN-S4</strain>
    </source>
</reference>
<name>A0AB38TTV6_BURGA</name>
<dbReference type="EMBL" id="CP104214">
    <property type="protein sequence ID" value="UWX70093.1"/>
    <property type="molecule type" value="Genomic_DNA"/>
</dbReference>
<protein>
    <submittedName>
        <fullName evidence="2">Uncharacterized protein</fullName>
    </submittedName>
</protein>
<gene>
    <name evidence="2" type="ORF">NYZ96_18175</name>
</gene>
<dbReference type="Proteomes" id="UP001059745">
    <property type="component" value="Chromosome 1"/>
</dbReference>
<evidence type="ECO:0000256" key="1">
    <source>
        <dbReference type="SAM" id="MobiDB-lite"/>
    </source>
</evidence>
<evidence type="ECO:0000313" key="2">
    <source>
        <dbReference type="EMBL" id="UWX70093.1"/>
    </source>
</evidence>